<protein>
    <submittedName>
        <fullName evidence="3">Uncharacterized protein</fullName>
    </submittedName>
</protein>
<reference evidence="2 4" key="1">
    <citation type="submission" date="2015-11" db="EMBL/GenBank/DDBJ databases">
        <title>Genomic analysis of 38 Legionella species identifies large and diverse effector repertoires.</title>
        <authorList>
            <person name="Burstein D."/>
            <person name="Amaro F."/>
            <person name="Zusman T."/>
            <person name="Lifshitz Z."/>
            <person name="Cohen O."/>
            <person name="Gilbert J.A."/>
            <person name="Pupko T."/>
            <person name="Shuman H.A."/>
            <person name="Segal G."/>
        </authorList>
    </citation>
    <scope>NUCLEOTIDE SEQUENCE [LARGE SCALE GENOMIC DNA]</scope>
    <source>
        <strain evidence="2 4">SC-18-C9</strain>
    </source>
</reference>
<dbReference type="Proteomes" id="UP000255110">
    <property type="component" value="Unassembled WGS sequence"/>
</dbReference>
<keyword evidence="4" id="KW-1185">Reference proteome</keyword>
<dbReference type="RefSeq" id="WP_058477416.1">
    <property type="nucleotide sequence ID" value="NZ_CAAAIO010000001.1"/>
</dbReference>
<evidence type="ECO:0000313" key="5">
    <source>
        <dbReference type="Proteomes" id="UP000255110"/>
    </source>
</evidence>
<organism evidence="3 5">
    <name type="scientific">Legionella steigerwaltii</name>
    <dbReference type="NCBI Taxonomy" id="460"/>
    <lineage>
        <taxon>Bacteria</taxon>
        <taxon>Pseudomonadati</taxon>
        <taxon>Pseudomonadota</taxon>
        <taxon>Gammaproteobacteria</taxon>
        <taxon>Legionellales</taxon>
        <taxon>Legionellaceae</taxon>
        <taxon>Legionella</taxon>
    </lineage>
</organism>
<reference evidence="3 5" key="2">
    <citation type="submission" date="2018-06" db="EMBL/GenBank/DDBJ databases">
        <authorList>
            <consortium name="Pathogen Informatics"/>
            <person name="Doyle S."/>
        </authorList>
    </citation>
    <scope>NUCLEOTIDE SEQUENCE [LARGE SCALE GENOMIC DNA]</scope>
    <source>
        <strain evidence="3 5">NCTC11991</strain>
    </source>
</reference>
<name>A0A378L7M5_9GAMM</name>
<dbReference type="EMBL" id="LNYZ01000013">
    <property type="protein sequence ID" value="KTD77513.1"/>
    <property type="molecule type" value="Genomic_DNA"/>
</dbReference>
<evidence type="ECO:0000256" key="1">
    <source>
        <dbReference type="SAM" id="MobiDB-lite"/>
    </source>
</evidence>
<dbReference type="AlphaFoldDB" id="A0A378L7M5"/>
<proteinExistence type="predicted"/>
<evidence type="ECO:0000313" key="2">
    <source>
        <dbReference type="EMBL" id="KTD77513.1"/>
    </source>
</evidence>
<sequence length="59" mass="6874">MTINKKNNTNQNKFFKNIPEGLLQDTLPTMRNIIVLLDKQDEQEEESRADSSHRMTPSL</sequence>
<evidence type="ECO:0000313" key="3">
    <source>
        <dbReference type="EMBL" id="STY22823.1"/>
    </source>
</evidence>
<dbReference type="EMBL" id="UGOY01000001">
    <property type="protein sequence ID" value="STY22823.1"/>
    <property type="molecule type" value="Genomic_DNA"/>
</dbReference>
<evidence type="ECO:0000313" key="4">
    <source>
        <dbReference type="Proteomes" id="UP000054820"/>
    </source>
</evidence>
<feature type="region of interest" description="Disordered" evidence="1">
    <location>
        <begin position="38"/>
        <end position="59"/>
    </location>
</feature>
<dbReference type="STRING" id="460.Lstg_1870"/>
<gene>
    <name evidence="2" type="ORF">Lstg_1870</name>
    <name evidence="3" type="ORF">NCTC11991_01423</name>
</gene>
<dbReference type="Proteomes" id="UP000054820">
    <property type="component" value="Unassembled WGS sequence"/>
</dbReference>
<accession>A0A378L7M5</accession>